<name>A0ACB9Z0C8_9PEZI</name>
<gene>
    <name evidence="1" type="ORF">F4820DRAFT_458547</name>
</gene>
<keyword evidence="2" id="KW-1185">Reference proteome</keyword>
<evidence type="ECO:0000313" key="2">
    <source>
        <dbReference type="Proteomes" id="UP001497700"/>
    </source>
</evidence>
<comment type="caution">
    <text evidence="1">The sequence shown here is derived from an EMBL/GenBank/DDBJ whole genome shotgun (WGS) entry which is preliminary data.</text>
</comment>
<protein>
    <submittedName>
        <fullName evidence="1">Flavin reductase like domain-containing protein</fullName>
    </submittedName>
</protein>
<evidence type="ECO:0000313" key="1">
    <source>
        <dbReference type="EMBL" id="KAI4864946.1"/>
    </source>
</evidence>
<sequence>MKSLRGLRWALESATPRYITRRAPFHTTAKAQVGFLTRWRNSKPAANHQAKTPRVNSTLQRRPDQTYEIPSRPANPPQHGLGHPMRAVMRQLPHPVVVITTLENMRSLTELGDVLDRKFPRPIPRAMTVSSFTSLSVDPVPRVTFNVTLPSTTYEAITKCGKFNAHILSGDDHGARIADLFTRGNKPPAAAGAPEDGDRPKLGVLAGLKELDVQVLGQEEWQQEWDQAGEYGQEVLSTVKEGGYIRDVKLPPSGTLPVLQGQGIMHILKCKFRKLTPPPESDFEHHAIVMGEVLDIVPGEFGDGYGIALAYADRAYRRLGEKLLERPATEQVLSRGGNAPDPVDVPSSHSDIDIR</sequence>
<proteinExistence type="predicted"/>
<organism evidence="1 2">
    <name type="scientific">Hypoxylon rubiginosum</name>
    <dbReference type="NCBI Taxonomy" id="110542"/>
    <lineage>
        <taxon>Eukaryota</taxon>
        <taxon>Fungi</taxon>
        <taxon>Dikarya</taxon>
        <taxon>Ascomycota</taxon>
        <taxon>Pezizomycotina</taxon>
        <taxon>Sordariomycetes</taxon>
        <taxon>Xylariomycetidae</taxon>
        <taxon>Xylariales</taxon>
        <taxon>Hypoxylaceae</taxon>
        <taxon>Hypoxylon</taxon>
    </lineage>
</organism>
<dbReference type="EMBL" id="MU393479">
    <property type="protein sequence ID" value="KAI4864946.1"/>
    <property type="molecule type" value="Genomic_DNA"/>
</dbReference>
<accession>A0ACB9Z0C8</accession>
<dbReference type="Proteomes" id="UP001497700">
    <property type="component" value="Unassembled WGS sequence"/>
</dbReference>
<reference evidence="1 2" key="1">
    <citation type="journal article" date="2022" name="New Phytol.">
        <title>Ecological generalism drives hyperdiversity of secondary metabolite gene clusters in xylarialean endophytes.</title>
        <authorList>
            <person name="Franco M.E.E."/>
            <person name="Wisecaver J.H."/>
            <person name="Arnold A.E."/>
            <person name="Ju Y.M."/>
            <person name="Slot J.C."/>
            <person name="Ahrendt S."/>
            <person name="Moore L.P."/>
            <person name="Eastman K.E."/>
            <person name="Scott K."/>
            <person name="Konkel Z."/>
            <person name="Mondo S.J."/>
            <person name="Kuo A."/>
            <person name="Hayes R.D."/>
            <person name="Haridas S."/>
            <person name="Andreopoulos B."/>
            <person name="Riley R."/>
            <person name="LaButti K."/>
            <person name="Pangilinan J."/>
            <person name="Lipzen A."/>
            <person name="Amirebrahimi M."/>
            <person name="Yan J."/>
            <person name="Adam C."/>
            <person name="Keymanesh K."/>
            <person name="Ng V."/>
            <person name="Louie K."/>
            <person name="Northen T."/>
            <person name="Drula E."/>
            <person name="Henrissat B."/>
            <person name="Hsieh H.M."/>
            <person name="Youens-Clark K."/>
            <person name="Lutzoni F."/>
            <person name="Miadlikowska J."/>
            <person name="Eastwood D.C."/>
            <person name="Hamelin R.C."/>
            <person name="Grigoriev I.V."/>
            <person name="U'Ren J.M."/>
        </authorList>
    </citation>
    <scope>NUCLEOTIDE SEQUENCE [LARGE SCALE GENOMIC DNA]</scope>
    <source>
        <strain evidence="1 2">CBS 119005</strain>
    </source>
</reference>